<evidence type="ECO:0000256" key="2">
    <source>
        <dbReference type="ARBA" id="ARBA00022741"/>
    </source>
</evidence>
<dbReference type="PANTHER" id="PTHR48012:SF2">
    <property type="entry name" value="STERILE20-LIKE KINASE, ISOFORM B"/>
    <property type="match status" value="1"/>
</dbReference>
<evidence type="ECO:0000256" key="4">
    <source>
        <dbReference type="PROSITE-ProRule" id="PRU10141"/>
    </source>
</evidence>
<reference evidence="7 8" key="1">
    <citation type="journal article" date="2016" name="Proc. Natl. Acad. Sci. U.S.A.">
        <title>Comparative genomics of biotechnologically important yeasts.</title>
        <authorList>
            <person name="Riley R."/>
            <person name="Haridas S."/>
            <person name="Wolfe K.H."/>
            <person name="Lopes M.R."/>
            <person name="Hittinger C.T."/>
            <person name="Goeker M."/>
            <person name="Salamov A.A."/>
            <person name="Wisecaver J.H."/>
            <person name="Long T.M."/>
            <person name="Calvey C.H."/>
            <person name="Aerts A.L."/>
            <person name="Barry K.W."/>
            <person name="Choi C."/>
            <person name="Clum A."/>
            <person name="Coughlan A.Y."/>
            <person name="Deshpande S."/>
            <person name="Douglass A.P."/>
            <person name="Hanson S.J."/>
            <person name="Klenk H.-P."/>
            <person name="LaButti K.M."/>
            <person name="Lapidus A."/>
            <person name="Lindquist E.A."/>
            <person name="Lipzen A.M."/>
            <person name="Meier-Kolthoff J.P."/>
            <person name="Ohm R.A."/>
            <person name="Otillar R.P."/>
            <person name="Pangilinan J.L."/>
            <person name="Peng Y."/>
            <person name="Rokas A."/>
            <person name="Rosa C.A."/>
            <person name="Scheuner C."/>
            <person name="Sibirny A.A."/>
            <person name="Slot J.C."/>
            <person name="Stielow J.B."/>
            <person name="Sun H."/>
            <person name="Kurtzman C.P."/>
            <person name="Blackwell M."/>
            <person name="Grigoriev I.V."/>
            <person name="Jeffries T.W."/>
        </authorList>
    </citation>
    <scope>NUCLEOTIDE SEQUENCE [LARGE SCALE GENOMIC DNA]</scope>
    <source>
        <strain evidence="7 8">DSM 6958</strain>
    </source>
</reference>
<evidence type="ECO:0000256" key="3">
    <source>
        <dbReference type="ARBA" id="ARBA00022840"/>
    </source>
</evidence>
<feature type="binding site" evidence="4">
    <location>
        <position position="40"/>
    </location>
    <ligand>
        <name>ATP</name>
        <dbReference type="ChEBI" id="CHEBI:30616"/>
    </ligand>
</feature>
<evidence type="ECO:0000313" key="8">
    <source>
        <dbReference type="Proteomes" id="UP000095009"/>
    </source>
</evidence>
<dbReference type="OrthoDB" id="248923at2759"/>
<keyword evidence="7" id="KW-0418">Kinase</keyword>
<dbReference type="AlphaFoldDB" id="A0A1E3PFL4"/>
<accession>A0A1E3PFL4</accession>
<keyword evidence="5" id="KW-0723">Serine/threonine-protein kinase</keyword>
<dbReference type="PIRSF" id="PIRSF000654">
    <property type="entry name" value="Integrin-linked_kinase"/>
    <property type="match status" value="1"/>
</dbReference>
<dbReference type="GO" id="GO:0005524">
    <property type="term" value="F:ATP binding"/>
    <property type="evidence" value="ECO:0007669"/>
    <property type="project" value="UniProtKB-UniRule"/>
</dbReference>
<dbReference type="PROSITE" id="PS00107">
    <property type="entry name" value="PROTEIN_KINASE_ATP"/>
    <property type="match status" value="1"/>
</dbReference>
<keyword evidence="3 4" id="KW-0067">ATP-binding</keyword>
<dbReference type="PANTHER" id="PTHR48012">
    <property type="entry name" value="STERILE20-LIKE KINASE, ISOFORM B-RELATED"/>
    <property type="match status" value="1"/>
</dbReference>
<comment type="similarity">
    <text evidence="5">Belongs to the protein kinase superfamily.</text>
</comment>
<dbReference type="Gene3D" id="1.10.510.10">
    <property type="entry name" value="Transferase(Phosphotransferase) domain 1"/>
    <property type="match status" value="1"/>
</dbReference>
<dbReference type="InterPro" id="IPR017441">
    <property type="entry name" value="Protein_kinase_ATP_BS"/>
</dbReference>
<dbReference type="CDD" id="cd05122">
    <property type="entry name" value="PKc_STE"/>
    <property type="match status" value="1"/>
</dbReference>
<evidence type="ECO:0000256" key="1">
    <source>
        <dbReference type="ARBA" id="ARBA00012513"/>
    </source>
</evidence>
<dbReference type="EMBL" id="KV454412">
    <property type="protein sequence ID" value="ODQ64203.1"/>
    <property type="molecule type" value="Genomic_DNA"/>
</dbReference>
<evidence type="ECO:0000313" key="7">
    <source>
        <dbReference type="EMBL" id="ODQ64203.1"/>
    </source>
</evidence>
<dbReference type="SUPFAM" id="SSF56112">
    <property type="entry name" value="Protein kinase-like (PK-like)"/>
    <property type="match status" value="1"/>
</dbReference>
<dbReference type="InterPro" id="IPR011009">
    <property type="entry name" value="Kinase-like_dom_sf"/>
</dbReference>
<dbReference type="InterPro" id="IPR000719">
    <property type="entry name" value="Prot_kinase_dom"/>
</dbReference>
<feature type="non-terminal residue" evidence="7">
    <location>
        <position position="285"/>
    </location>
</feature>
<dbReference type="STRING" id="857566.A0A1E3PFL4"/>
<keyword evidence="8" id="KW-1185">Reference proteome</keyword>
<organism evidence="7 8">
    <name type="scientific">Nadsonia fulvescens var. elongata DSM 6958</name>
    <dbReference type="NCBI Taxonomy" id="857566"/>
    <lineage>
        <taxon>Eukaryota</taxon>
        <taxon>Fungi</taxon>
        <taxon>Dikarya</taxon>
        <taxon>Ascomycota</taxon>
        <taxon>Saccharomycotina</taxon>
        <taxon>Dipodascomycetes</taxon>
        <taxon>Dipodascales</taxon>
        <taxon>Dipodascales incertae sedis</taxon>
        <taxon>Nadsonia</taxon>
    </lineage>
</organism>
<name>A0A1E3PFL4_9ASCO</name>
<dbReference type="PROSITE" id="PS00108">
    <property type="entry name" value="PROTEIN_KINASE_ST"/>
    <property type="match status" value="1"/>
</dbReference>
<evidence type="ECO:0000259" key="6">
    <source>
        <dbReference type="PROSITE" id="PS50011"/>
    </source>
</evidence>
<dbReference type="EC" id="2.7.11.1" evidence="1"/>
<dbReference type="Proteomes" id="UP000095009">
    <property type="component" value="Unassembled WGS sequence"/>
</dbReference>
<keyword evidence="2 4" id="KW-0547">Nucleotide-binding</keyword>
<dbReference type="GO" id="GO:0005737">
    <property type="term" value="C:cytoplasm"/>
    <property type="evidence" value="ECO:0007669"/>
    <property type="project" value="TreeGrafter"/>
</dbReference>
<proteinExistence type="inferred from homology"/>
<gene>
    <name evidence="7" type="ORF">NADFUDRAFT_27356</name>
</gene>
<dbReference type="InterPro" id="IPR050629">
    <property type="entry name" value="STE20/SPS1-PAK"/>
</dbReference>
<sequence>MNDSSDSIFDYESSGLIGQGSFGKVYRAHHKRTGKLVAVKALPMNRTDRDRHAVLKEITILEQLKRSNYVAKYLAHYEYNNIIFIVMEYCSGGSCEIVSHLHGGLSESCIAIICRDVLRGIVELHSQGIVHRDIKGANIVLTAQGQAKLTDFGVASRATVNCDVAGTPFWMPPEMLKGRELDTLTTTLGIPHGSEVDIWSLGITVLELAHARAPLMNHALRNAMVMIPEIDPPHVSPEAGFSIEFKAFVAACLKVDPKKRATASELLQMKFIKQVSGKRDLRKLV</sequence>
<dbReference type="GO" id="GO:0004674">
    <property type="term" value="F:protein serine/threonine kinase activity"/>
    <property type="evidence" value="ECO:0007669"/>
    <property type="project" value="UniProtKB-KW"/>
</dbReference>
<dbReference type="InterPro" id="IPR008271">
    <property type="entry name" value="Ser/Thr_kinase_AS"/>
</dbReference>
<evidence type="ECO:0000256" key="5">
    <source>
        <dbReference type="RuleBase" id="RU000304"/>
    </source>
</evidence>
<feature type="domain" description="Protein kinase" evidence="6">
    <location>
        <begin position="11"/>
        <end position="272"/>
    </location>
</feature>
<dbReference type="PROSITE" id="PS50011">
    <property type="entry name" value="PROTEIN_KINASE_DOM"/>
    <property type="match status" value="1"/>
</dbReference>
<keyword evidence="7" id="KW-0808">Transferase</keyword>
<dbReference type="SMART" id="SM00220">
    <property type="entry name" value="S_TKc"/>
    <property type="match status" value="1"/>
</dbReference>
<dbReference type="Pfam" id="PF00069">
    <property type="entry name" value="Pkinase"/>
    <property type="match status" value="1"/>
</dbReference>
<protein>
    <recommendedName>
        <fullName evidence="1">non-specific serine/threonine protein kinase</fullName>
        <ecNumber evidence="1">2.7.11.1</ecNumber>
    </recommendedName>
</protein>